<evidence type="ECO:0000313" key="4">
    <source>
        <dbReference type="Proteomes" id="UP000813462"/>
    </source>
</evidence>
<dbReference type="Pfam" id="PF26168">
    <property type="entry name" value="Glyco_transf_N"/>
    <property type="match status" value="1"/>
</dbReference>
<dbReference type="Gene3D" id="3.40.50.2000">
    <property type="entry name" value="Glycogen Phosphorylase B"/>
    <property type="match status" value="1"/>
</dbReference>
<protein>
    <recommendedName>
        <fullName evidence="2">Glycosyltransferase N-terminal domain-containing protein</fullName>
    </recommendedName>
</protein>
<dbReference type="AlphaFoldDB" id="A0A978UHD0"/>
<dbReference type="Proteomes" id="UP000813462">
    <property type="component" value="Unassembled WGS sequence"/>
</dbReference>
<evidence type="ECO:0000256" key="1">
    <source>
        <dbReference type="ARBA" id="ARBA00009995"/>
    </source>
</evidence>
<name>A0A978UHD0_ZIZJJ</name>
<gene>
    <name evidence="3" type="ORF">FEM48_Zijuj11G0064800</name>
</gene>
<evidence type="ECO:0000313" key="3">
    <source>
        <dbReference type="EMBL" id="KAH7514211.1"/>
    </source>
</evidence>
<comment type="caution">
    <text evidence="3">The sequence shown here is derived from an EMBL/GenBank/DDBJ whole genome shotgun (WGS) entry which is preliminary data.</text>
</comment>
<dbReference type="EMBL" id="JAEACU010000011">
    <property type="protein sequence ID" value="KAH7514211.1"/>
    <property type="molecule type" value="Genomic_DNA"/>
</dbReference>
<comment type="similarity">
    <text evidence="1">Belongs to the UDP-glycosyltransferase family.</text>
</comment>
<reference evidence="3" key="1">
    <citation type="journal article" date="2021" name="Front. Plant Sci.">
        <title>Chromosome-Scale Genome Assembly for Chinese Sour Jujube and Insights Into Its Genome Evolution and Domestication Signature.</title>
        <authorList>
            <person name="Shen L.-Y."/>
            <person name="Luo H."/>
            <person name="Wang X.-L."/>
            <person name="Wang X.-M."/>
            <person name="Qiu X.-J."/>
            <person name="Liu H."/>
            <person name="Zhou S.-S."/>
            <person name="Jia K.-H."/>
            <person name="Nie S."/>
            <person name="Bao Y.-T."/>
            <person name="Zhang R.-G."/>
            <person name="Yun Q.-Z."/>
            <person name="Chai Y.-H."/>
            <person name="Lu J.-Y."/>
            <person name="Li Y."/>
            <person name="Zhao S.-W."/>
            <person name="Mao J.-F."/>
            <person name="Jia S.-G."/>
            <person name="Mao Y.-M."/>
        </authorList>
    </citation>
    <scope>NUCLEOTIDE SEQUENCE</scope>
    <source>
        <strain evidence="3">AT0</strain>
        <tissue evidence="3">Leaf</tissue>
    </source>
</reference>
<feature type="domain" description="Glycosyltransferase N-terminal" evidence="2">
    <location>
        <begin position="22"/>
        <end position="59"/>
    </location>
</feature>
<proteinExistence type="inferred from homology"/>
<sequence length="145" mass="16549">MAPTNDSHFNHHDLNDFMKEHPVMVIMLPFPSQSHMSQLLQLSHLISSSSSSSYHMSVHTLAWPFTIFSMVVDAHSIPDAETYAFKVGSSFTFFSFAWEAMGKPSLQDNTYGDHDDDHQSQTILNHLPSFEERIINSEDSSFFTY</sequence>
<organism evidence="3 4">
    <name type="scientific">Ziziphus jujuba var. spinosa</name>
    <dbReference type="NCBI Taxonomy" id="714518"/>
    <lineage>
        <taxon>Eukaryota</taxon>
        <taxon>Viridiplantae</taxon>
        <taxon>Streptophyta</taxon>
        <taxon>Embryophyta</taxon>
        <taxon>Tracheophyta</taxon>
        <taxon>Spermatophyta</taxon>
        <taxon>Magnoliopsida</taxon>
        <taxon>eudicotyledons</taxon>
        <taxon>Gunneridae</taxon>
        <taxon>Pentapetalae</taxon>
        <taxon>rosids</taxon>
        <taxon>fabids</taxon>
        <taxon>Rosales</taxon>
        <taxon>Rhamnaceae</taxon>
        <taxon>Paliureae</taxon>
        <taxon>Ziziphus</taxon>
    </lineage>
</organism>
<dbReference type="InterPro" id="IPR058980">
    <property type="entry name" value="Glyco_transf_N"/>
</dbReference>
<accession>A0A978UHD0</accession>
<evidence type="ECO:0000259" key="2">
    <source>
        <dbReference type="Pfam" id="PF26168"/>
    </source>
</evidence>